<accession>A0A250XPR0</accession>
<dbReference type="GO" id="GO:0020037">
    <property type="term" value="F:heme binding"/>
    <property type="evidence" value="ECO:0007669"/>
    <property type="project" value="InterPro"/>
</dbReference>
<dbReference type="InterPro" id="IPR050529">
    <property type="entry name" value="CYP450_sterol_14alpha_dmase"/>
</dbReference>
<keyword evidence="3 5" id="KW-0479">Metal-binding</keyword>
<comment type="similarity">
    <text evidence="1">Belongs to the cytochrome P450 family.</text>
</comment>
<comment type="caution">
    <text evidence="6">The sequence shown here is derived from an EMBL/GenBank/DDBJ whole genome shotgun (WGS) entry which is preliminary data.</text>
</comment>
<dbReference type="GO" id="GO:0004497">
    <property type="term" value="F:monooxygenase activity"/>
    <property type="evidence" value="ECO:0007669"/>
    <property type="project" value="InterPro"/>
</dbReference>
<dbReference type="GO" id="GO:0016705">
    <property type="term" value="F:oxidoreductase activity, acting on paired donors, with incorporation or reduction of molecular oxygen"/>
    <property type="evidence" value="ECO:0007669"/>
    <property type="project" value="InterPro"/>
</dbReference>
<dbReference type="InterPro" id="IPR002403">
    <property type="entry name" value="Cyt_P450_E_grp-IV"/>
</dbReference>
<dbReference type="OrthoDB" id="6692864at2759"/>
<evidence type="ECO:0000313" key="7">
    <source>
        <dbReference type="Proteomes" id="UP000232323"/>
    </source>
</evidence>
<dbReference type="EMBL" id="BEGY01000144">
    <property type="protein sequence ID" value="GAX84993.1"/>
    <property type="molecule type" value="Genomic_DNA"/>
</dbReference>
<comment type="cofactor">
    <cofactor evidence="5">
        <name>heme</name>
        <dbReference type="ChEBI" id="CHEBI:30413"/>
    </cofactor>
</comment>
<dbReference type="InterPro" id="IPR001128">
    <property type="entry name" value="Cyt_P450"/>
</dbReference>
<dbReference type="GO" id="GO:0005506">
    <property type="term" value="F:iron ion binding"/>
    <property type="evidence" value="ECO:0007669"/>
    <property type="project" value="InterPro"/>
</dbReference>
<dbReference type="PANTHER" id="PTHR24304">
    <property type="entry name" value="CYTOCHROME P450 FAMILY 7"/>
    <property type="match status" value="1"/>
</dbReference>
<protein>
    <recommendedName>
        <fullName evidence="8">Cytochrome P450</fullName>
    </recommendedName>
</protein>
<evidence type="ECO:0000256" key="3">
    <source>
        <dbReference type="ARBA" id="ARBA00022723"/>
    </source>
</evidence>
<dbReference type="STRING" id="1157962.A0A250XPR0"/>
<dbReference type="InterPro" id="IPR036396">
    <property type="entry name" value="Cyt_P450_sf"/>
</dbReference>
<evidence type="ECO:0000256" key="1">
    <source>
        <dbReference type="ARBA" id="ARBA00010617"/>
    </source>
</evidence>
<evidence type="ECO:0000256" key="5">
    <source>
        <dbReference type="PIRSR" id="PIRSR602403-1"/>
    </source>
</evidence>
<dbReference type="Proteomes" id="UP000232323">
    <property type="component" value="Unassembled WGS sequence"/>
</dbReference>
<reference evidence="6 7" key="1">
    <citation type="submission" date="2017-08" db="EMBL/GenBank/DDBJ databases">
        <title>Acidophilic green algal genome provides insights into adaptation to an acidic environment.</title>
        <authorList>
            <person name="Hirooka S."/>
            <person name="Hirose Y."/>
            <person name="Kanesaki Y."/>
            <person name="Higuchi S."/>
            <person name="Fujiwara T."/>
            <person name="Onuma R."/>
            <person name="Era A."/>
            <person name="Ohbayashi R."/>
            <person name="Uzuka A."/>
            <person name="Nozaki H."/>
            <person name="Yoshikawa H."/>
            <person name="Miyagishima S.Y."/>
        </authorList>
    </citation>
    <scope>NUCLEOTIDE SEQUENCE [LARGE SCALE GENOMIC DNA]</scope>
    <source>
        <strain evidence="6 7">NIES-2499</strain>
    </source>
</reference>
<proteinExistence type="inferred from homology"/>
<evidence type="ECO:0000256" key="4">
    <source>
        <dbReference type="ARBA" id="ARBA00023004"/>
    </source>
</evidence>
<dbReference type="SUPFAM" id="SSF48264">
    <property type="entry name" value="Cytochrome P450"/>
    <property type="match status" value="1"/>
</dbReference>
<keyword evidence="7" id="KW-1185">Reference proteome</keyword>
<evidence type="ECO:0000313" key="6">
    <source>
        <dbReference type="EMBL" id="GAX84993.1"/>
    </source>
</evidence>
<organism evidence="6 7">
    <name type="scientific">Chlamydomonas eustigma</name>
    <dbReference type="NCBI Taxonomy" id="1157962"/>
    <lineage>
        <taxon>Eukaryota</taxon>
        <taxon>Viridiplantae</taxon>
        <taxon>Chlorophyta</taxon>
        <taxon>core chlorophytes</taxon>
        <taxon>Chlorophyceae</taxon>
        <taxon>CS clade</taxon>
        <taxon>Chlamydomonadales</taxon>
        <taxon>Chlamydomonadaceae</taxon>
        <taxon>Chlamydomonas</taxon>
    </lineage>
</organism>
<gene>
    <name evidence="6" type="ORF">CEUSTIGMA_g12414.t1</name>
</gene>
<dbReference type="AlphaFoldDB" id="A0A250XPR0"/>
<dbReference type="Gene3D" id="1.10.630.10">
    <property type="entry name" value="Cytochrome P450"/>
    <property type="match status" value="1"/>
</dbReference>
<evidence type="ECO:0000256" key="2">
    <source>
        <dbReference type="ARBA" id="ARBA00022617"/>
    </source>
</evidence>
<evidence type="ECO:0008006" key="8">
    <source>
        <dbReference type="Google" id="ProtNLM"/>
    </source>
</evidence>
<keyword evidence="4 5" id="KW-0408">Iron</keyword>
<dbReference type="PRINTS" id="PR00465">
    <property type="entry name" value="EP450IV"/>
</dbReference>
<feature type="binding site" description="axial binding residue" evidence="5">
    <location>
        <position position="471"/>
    </location>
    <ligand>
        <name>heme</name>
        <dbReference type="ChEBI" id="CHEBI:30413"/>
    </ligand>
    <ligandPart>
        <name>Fe</name>
        <dbReference type="ChEBI" id="CHEBI:18248"/>
    </ligandPart>
</feature>
<keyword evidence="2 5" id="KW-0349">Heme</keyword>
<dbReference type="PANTHER" id="PTHR24304:SF2">
    <property type="entry name" value="24-HYDROXYCHOLESTEROL 7-ALPHA-HYDROXYLASE"/>
    <property type="match status" value="1"/>
</dbReference>
<sequence length="610" mass="67462">MMRKKSEIACCSHKRDCKMRKLLQADDVSCNYLHLFVLGRKTKEALRIPGLPLLGNVVALGKYGVAYISKCRSKFGDSFTLSLCGQRMTFLFDPAMIDAFFKSPDSEITFRPAVEQFTQRVFGLPSKEFFPKHAHILRDLRHLLVPSELLGHAMKLTSKFNFLRVSLFLCDGQVELFSAVRSLVFRSAVAVLFGDSLLSIPDGGAEELEHTFFAFEEGFELAASPIPHMFQPGFCTSRQKLLTWLEAACKDPAFRETTCGKLVEMSGLRSTLVPHMLLAVLWASQANTVPATFWSLAMLMLPENKDYAETVLSDVDDIVMKRGDSNNVVLAASTKPCSESSMESSDRLSMEPVLKDEQLSAIAKASFQLATDRRSLISRCVAEAIRLRVHSIDLRMAAQDITLISSSGSKVSLPKGRLMAICPFETHHCSDLFPPEAFRFNPNRQHLVLGDGTAVPPSLSGLAFGGGPYRCPGRFFAEMEVALFVQLILWHVDLTFTNETAVFKEEPGTEHQNNQSTVLPTNLTHGRPQAGSTLSKVLHLLIGDEAVVWGLGVFDVAASETGSKLLQRWINSGDEDGLLPPCNLQRLVGIKVPSEPCYVRAMVRHSKSSL</sequence>
<name>A0A250XPR0_9CHLO</name>
<dbReference type="Pfam" id="PF00067">
    <property type="entry name" value="p450"/>
    <property type="match status" value="1"/>
</dbReference>